<keyword evidence="4" id="KW-1185">Reference proteome</keyword>
<sequence>MNNNNLNINPNLNINNYNNYSNYNINNNSANISNNSIINPNMNNLNYNYNYNYNYNPDLSSSSSSNLQFSRSMAFSNPTSLNSNSNSNSNIQNQYQQQNQSLQSFPSNQNFYSTIQPLQLTNNSSIPIQSNSSNQIFSCDYPDCDTNRRFQNDKQLKKHNYDCHDNVFFCTLCCDKFPRNDNCRRHVNMKHKIPVGKSGKYELIDKYILRIKRKDMKDGNFRNIANEIQKYIVKRDLKPESSVMKNLTLIRNDIDNFRSQPQQFFHDNHSNNQNIHNPQTPNINSTYLERSVSFQNFNVNNAFTSQSSSQSLNQFNSIPTNSTANTKNNNNNLMNSQIQPLQSIQSIQPLTSVPQNVPTTKNSRIRLPPISALQLTPSTDTNAKLPPLNFNHKQS</sequence>
<evidence type="ECO:0000313" key="3">
    <source>
        <dbReference type="EMBL" id="ODV63175.1"/>
    </source>
</evidence>
<dbReference type="GeneID" id="30966369"/>
<evidence type="ECO:0000259" key="2">
    <source>
        <dbReference type="PROSITE" id="PS00028"/>
    </source>
</evidence>
<dbReference type="InterPro" id="IPR013087">
    <property type="entry name" value="Znf_C2H2_type"/>
</dbReference>
<feature type="compositionally biased region" description="Low complexity" evidence="1">
    <location>
        <begin position="320"/>
        <end position="334"/>
    </location>
</feature>
<dbReference type="EMBL" id="KV454476">
    <property type="protein sequence ID" value="ODV63175.1"/>
    <property type="molecule type" value="Genomic_DNA"/>
</dbReference>
<feature type="region of interest" description="Disordered" evidence="1">
    <location>
        <begin position="78"/>
        <end position="102"/>
    </location>
</feature>
<proteinExistence type="predicted"/>
<dbReference type="InParanoid" id="A0A1D2VNP4"/>
<dbReference type="PROSITE" id="PS00028">
    <property type="entry name" value="ZINC_FINGER_C2H2_1"/>
    <property type="match status" value="1"/>
</dbReference>
<feature type="compositionally biased region" description="Polar residues" evidence="1">
    <location>
        <begin position="373"/>
        <end position="382"/>
    </location>
</feature>
<organism evidence="3 4">
    <name type="scientific">Ascoidea rubescens DSM 1968</name>
    <dbReference type="NCBI Taxonomy" id="1344418"/>
    <lineage>
        <taxon>Eukaryota</taxon>
        <taxon>Fungi</taxon>
        <taxon>Dikarya</taxon>
        <taxon>Ascomycota</taxon>
        <taxon>Saccharomycotina</taxon>
        <taxon>Saccharomycetes</taxon>
        <taxon>Ascoideaceae</taxon>
        <taxon>Ascoidea</taxon>
    </lineage>
</organism>
<feature type="domain" description="C2H2-type" evidence="2">
    <location>
        <begin position="170"/>
        <end position="191"/>
    </location>
</feature>
<accession>A0A1D2VNP4</accession>
<dbReference type="RefSeq" id="XP_020049482.1">
    <property type="nucleotide sequence ID" value="XM_020192733.1"/>
</dbReference>
<dbReference type="Proteomes" id="UP000095038">
    <property type="component" value="Unassembled WGS sequence"/>
</dbReference>
<feature type="compositionally biased region" description="Polar residues" evidence="1">
    <location>
        <begin position="352"/>
        <end position="362"/>
    </location>
</feature>
<evidence type="ECO:0000313" key="4">
    <source>
        <dbReference type="Proteomes" id="UP000095038"/>
    </source>
</evidence>
<feature type="region of interest" description="Disordered" evidence="1">
    <location>
        <begin position="352"/>
        <end position="395"/>
    </location>
</feature>
<protein>
    <recommendedName>
        <fullName evidence="2">C2H2-type domain-containing protein</fullName>
    </recommendedName>
</protein>
<feature type="region of interest" description="Disordered" evidence="1">
    <location>
        <begin position="308"/>
        <end position="334"/>
    </location>
</feature>
<dbReference type="SMART" id="SM00355">
    <property type="entry name" value="ZnF_C2H2"/>
    <property type="match status" value="2"/>
</dbReference>
<name>A0A1D2VNP4_9ASCO</name>
<evidence type="ECO:0000256" key="1">
    <source>
        <dbReference type="SAM" id="MobiDB-lite"/>
    </source>
</evidence>
<dbReference type="AlphaFoldDB" id="A0A1D2VNP4"/>
<reference evidence="4" key="1">
    <citation type="submission" date="2016-05" db="EMBL/GenBank/DDBJ databases">
        <title>Comparative genomics of biotechnologically important yeasts.</title>
        <authorList>
            <consortium name="DOE Joint Genome Institute"/>
            <person name="Riley R."/>
            <person name="Haridas S."/>
            <person name="Wolfe K.H."/>
            <person name="Lopes M.R."/>
            <person name="Hittinger C.T."/>
            <person name="Goker M."/>
            <person name="Salamov A."/>
            <person name="Wisecaver J."/>
            <person name="Long T.M."/>
            <person name="Aerts A.L."/>
            <person name="Barry K."/>
            <person name="Choi C."/>
            <person name="Clum A."/>
            <person name="Coughlan A.Y."/>
            <person name="Deshpande S."/>
            <person name="Douglass A.P."/>
            <person name="Hanson S.J."/>
            <person name="Klenk H.-P."/>
            <person name="Labutti K."/>
            <person name="Lapidus A."/>
            <person name="Lindquist E."/>
            <person name="Lipzen A."/>
            <person name="Meier-Kolthoff J.P."/>
            <person name="Ohm R.A."/>
            <person name="Otillar R.P."/>
            <person name="Pangilinan J."/>
            <person name="Peng Y."/>
            <person name="Rokas A."/>
            <person name="Rosa C.A."/>
            <person name="Scheuner C."/>
            <person name="Sibirny A.A."/>
            <person name="Slot J.C."/>
            <person name="Stielow J.B."/>
            <person name="Sun H."/>
            <person name="Kurtzman C.P."/>
            <person name="Blackwell M."/>
            <person name="Grigoriev I.V."/>
            <person name="Jeffries T.W."/>
        </authorList>
    </citation>
    <scope>NUCLEOTIDE SEQUENCE [LARGE SCALE GENOMIC DNA]</scope>
    <source>
        <strain evidence="4">DSM 1968</strain>
    </source>
</reference>
<gene>
    <name evidence="3" type="ORF">ASCRUDRAFT_74552</name>
</gene>